<dbReference type="AlphaFoldDB" id="A0A830EPA7"/>
<name>A0A830EPA7_9EURY</name>
<evidence type="ECO:0000313" key="1">
    <source>
        <dbReference type="EMBL" id="GGK77136.1"/>
    </source>
</evidence>
<dbReference type="EMBL" id="BMPD01000006">
    <property type="protein sequence ID" value="GGK77136.1"/>
    <property type="molecule type" value="Genomic_DNA"/>
</dbReference>
<reference evidence="1" key="1">
    <citation type="journal article" date="2014" name="Int. J. Syst. Evol. Microbiol.">
        <title>Complete genome sequence of Corynebacterium casei LMG S-19264T (=DSM 44701T), isolated from a smear-ripened cheese.</title>
        <authorList>
            <consortium name="US DOE Joint Genome Institute (JGI-PGF)"/>
            <person name="Walter F."/>
            <person name="Albersmeier A."/>
            <person name="Kalinowski J."/>
            <person name="Ruckert C."/>
        </authorList>
    </citation>
    <scope>NUCLEOTIDE SEQUENCE</scope>
    <source>
        <strain evidence="1">JCM 19018</strain>
    </source>
</reference>
<organism evidence="1 2">
    <name type="scientific">Haloarcula sebkhae</name>
    <dbReference type="NCBI Taxonomy" id="932660"/>
    <lineage>
        <taxon>Archaea</taxon>
        <taxon>Methanobacteriati</taxon>
        <taxon>Methanobacteriota</taxon>
        <taxon>Stenosarchaea group</taxon>
        <taxon>Halobacteria</taxon>
        <taxon>Halobacteriales</taxon>
        <taxon>Haloarculaceae</taxon>
        <taxon>Haloarcula</taxon>
    </lineage>
</organism>
<evidence type="ECO:0000313" key="2">
    <source>
        <dbReference type="Proteomes" id="UP000614221"/>
    </source>
</evidence>
<accession>A0A830EPA7</accession>
<reference evidence="1" key="2">
    <citation type="submission" date="2020-09" db="EMBL/GenBank/DDBJ databases">
        <authorList>
            <person name="Sun Q."/>
            <person name="Ohkuma M."/>
        </authorList>
    </citation>
    <scope>NUCLEOTIDE SEQUENCE</scope>
    <source>
        <strain evidence="1">JCM 19018</strain>
    </source>
</reference>
<gene>
    <name evidence="1" type="ORF">GCM10009067_31940</name>
</gene>
<dbReference type="Proteomes" id="UP000614221">
    <property type="component" value="Unassembled WGS sequence"/>
</dbReference>
<comment type="caution">
    <text evidence="1">The sequence shown here is derived from an EMBL/GenBank/DDBJ whole genome shotgun (WGS) entry which is preliminary data.</text>
</comment>
<evidence type="ECO:0008006" key="3">
    <source>
        <dbReference type="Google" id="ProtNLM"/>
    </source>
</evidence>
<sequence length="127" mass="13823">MDAWGLDDVQVRVLTIGAEDVVQATVDSVPDGVAGIKVIAEQNIEIDGAAVHIVPDSFSCEATNKGRAVEWARRQVDCDAEYVLYLDEDTLVTGLTGLPEADFVQFTEKPIYTGSRLAYLCEVFRVG</sequence>
<proteinExistence type="predicted"/>
<protein>
    <recommendedName>
        <fullName evidence="3">Glycosyltransferase</fullName>
    </recommendedName>
</protein>